<reference evidence="2" key="1">
    <citation type="submission" date="2020-08" db="EMBL/GenBank/DDBJ databases">
        <title>Genome public.</title>
        <authorList>
            <person name="Liu C."/>
            <person name="Sun Q."/>
        </authorList>
    </citation>
    <scope>NUCLEOTIDE SEQUENCE</scope>
    <source>
        <strain evidence="2">NSJ-51</strain>
    </source>
</reference>
<evidence type="ECO:0000313" key="2">
    <source>
        <dbReference type="EMBL" id="MBC5733872.1"/>
    </source>
</evidence>
<keyword evidence="1" id="KW-0812">Transmembrane</keyword>
<evidence type="ECO:0000313" key="3">
    <source>
        <dbReference type="Proteomes" id="UP000661435"/>
    </source>
</evidence>
<sequence>MERLVSSAVRLSAGEQRVRARRRKGWRLAWVLCALAAAGEVALLLAMGFSWEEMGSTVLLVVMLCVLFGAWLCFLARESLPRYYDENKISFYGDGVFRMNLPGVHFNNSNWPHVLNAMRVWLLGTEVAFPPLWWAVHTLWPGHALSAELPLTLFACLGFCLPTYFAGKKYE</sequence>
<feature type="transmembrane region" description="Helical" evidence="1">
    <location>
        <begin position="57"/>
        <end position="76"/>
    </location>
</feature>
<protein>
    <submittedName>
        <fullName evidence="2">Uncharacterized protein</fullName>
    </submittedName>
</protein>
<dbReference type="AlphaFoldDB" id="A0A8J6JEL3"/>
<evidence type="ECO:0000256" key="1">
    <source>
        <dbReference type="SAM" id="Phobius"/>
    </source>
</evidence>
<keyword evidence="1" id="KW-0472">Membrane</keyword>
<accession>A0A8J6JEL3</accession>
<name>A0A8J6JEL3_9FIRM</name>
<keyword evidence="1" id="KW-1133">Transmembrane helix</keyword>
<dbReference type="Proteomes" id="UP000661435">
    <property type="component" value="Unassembled WGS sequence"/>
</dbReference>
<dbReference type="RefSeq" id="WP_186907758.1">
    <property type="nucleotide sequence ID" value="NZ_JACOPP010000010.1"/>
</dbReference>
<comment type="caution">
    <text evidence="2">The sequence shown here is derived from an EMBL/GenBank/DDBJ whole genome shotgun (WGS) entry which is preliminary data.</text>
</comment>
<keyword evidence="3" id="KW-1185">Reference proteome</keyword>
<organism evidence="2 3">
    <name type="scientific">Lawsonibacter hominis</name>
    <dbReference type="NCBI Taxonomy" id="2763053"/>
    <lineage>
        <taxon>Bacteria</taxon>
        <taxon>Bacillati</taxon>
        <taxon>Bacillota</taxon>
        <taxon>Clostridia</taxon>
        <taxon>Eubacteriales</taxon>
        <taxon>Oscillospiraceae</taxon>
        <taxon>Lawsonibacter</taxon>
    </lineage>
</organism>
<feature type="transmembrane region" description="Helical" evidence="1">
    <location>
        <begin position="28"/>
        <end position="51"/>
    </location>
</feature>
<dbReference type="EMBL" id="JACOPP010000010">
    <property type="protein sequence ID" value="MBC5733872.1"/>
    <property type="molecule type" value="Genomic_DNA"/>
</dbReference>
<proteinExistence type="predicted"/>
<gene>
    <name evidence="2" type="ORF">H8S57_09055</name>
</gene>